<dbReference type="Proteomes" id="UP001165064">
    <property type="component" value="Unassembled WGS sequence"/>
</dbReference>
<evidence type="ECO:0000313" key="1">
    <source>
        <dbReference type="EMBL" id="GME83127.1"/>
    </source>
</evidence>
<proteinExistence type="predicted"/>
<reference evidence="1" key="1">
    <citation type="submission" date="2023-04" db="EMBL/GenBank/DDBJ databases">
        <title>Ambrosiozyma monospora NBRC 10751.</title>
        <authorList>
            <person name="Ichikawa N."/>
            <person name="Sato H."/>
            <person name="Tonouchi N."/>
        </authorList>
    </citation>
    <scope>NUCLEOTIDE SEQUENCE</scope>
    <source>
        <strain evidence="1">NBRC 10751</strain>
    </source>
</reference>
<gene>
    <name evidence="1" type="ORF">Amon02_000596800</name>
</gene>
<evidence type="ECO:0000313" key="2">
    <source>
        <dbReference type="Proteomes" id="UP001165064"/>
    </source>
</evidence>
<accession>A0ACB5T8B1</accession>
<keyword evidence="2" id="KW-1185">Reference proteome</keyword>
<dbReference type="EMBL" id="BSXS01004524">
    <property type="protein sequence ID" value="GME83127.1"/>
    <property type="molecule type" value="Genomic_DNA"/>
</dbReference>
<protein>
    <submittedName>
        <fullName evidence="1">Unnamed protein product</fullName>
    </submittedName>
</protein>
<comment type="caution">
    <text evidence="1">The sequence shown here is derived from an EMBL/GenBank/DDBJ whole genome shotgun (WGS) entry which is preliminary data.</text>
</comment>
<sequence>MKLILITKELRQSHHHQKSKKINVLKALEKSNLAAMIGRGRPESAGSGTVSSSGSLTDSGVASPSTSSSGIGVRRAKTMDNSELEKEGQKLKHITKGRAKGPKRRLPKTVSSEDSVKSFTTQIPAPKSSGSVASTISKFSKESDVGDEATSKSADSTKSDTTTNIVDDEPKVLLNIGKTRSEVKAGPEQKKKTPPPIRKSSRNVSLGGDLFL</sequence>
<name>A0ACB5T8B1_AMBMO</name>
<organism evidence="1 2">
    <name type="scientific">Ambrosiozyma monospora</name>
    <name type="common">Yeast</name>
    <name type="synonym">Endomycopsis monosporus</name>
    <dbReference type="NCBI Taxonomy" id="43982"/>
    <lineage>
        <taxon>Eukaryota</taxon>
        <taxon>Fungi</taxon>
        <taxon>Dikarya</taxon>
        <taxon>Ascomycota</taxon>
        <taxon>Saccharomycotina</taxon>
        <taxon>Pichiomycetes</taxon>
        <taxon>Pichiales</taxon>
        <taxon>Pichiaceae</taxon>
        <taxon>Ambrosiozyma</taxon>
    </lineage>
</organism>